<dbReference type="PANTHER" id="PTHR33371">
    <property type="entry name" value="INTERMEMBRANE PHOSPHOLIPID TRANSPORT SYSTEM BINDING PROTEIN MLAD-RELATED"/>
    <property type="match status" value="1"/>
</dbReference>
<dbReference type="InterPro" id="IPR052336">
    <property type="entry name" value="MlaD_Phospholipid_Transporter"/>
</dbReference>
<accession>A0AA97CXQ5</accession>
<keyword evidence="2" id="KW-0449">Lipoprotein</keyword>
<feature type="domain" description="Mce/MlaD" evidence="1">
    <location>
        <begin position="44"/>
        <end position="119"/>
    </location>
</feature>
<evidence type="ECO:0000313" key="2">
    <source>
        <dbReference type="EMBL" id="WOC14271.1"/>
    </source>
</evidence>
<proteinExistence type="predicted"/>
<dbReference type="InterPro" id="IPR003399">
    <property type="entry name" value="Mce/MlaD"/>
</dbReference>
<dbReference type="EMBL" id="CP128986">
    <property type="protein sequence ID" value="WOC14271.1"/>
    <property type="molecule type" value="Genomic_DNA"/>
</dbReference>
<dbReference type="Pfam" id="PF02470">
    <property type="entry name" value="MlaD"/>
    <property type="match status" value="1"/>
</dbReference>
<name>A0AA97CXQ5_9ACTN</name>
<organism evidence="2">
    <name type="scientific">Gordonia sp. MP11Mi</name>
    <dbReference type="NCBI Taxonomy" id="3022769"/>
    <lineage>
        <taxon>Bacteria</taxon>
        <taxon>Bacillati</taxon>
        <taxon>Actinomycetota</taxon>
        <taxon>Actinomycetes</taxon>
        <taxon>Mycobacteriales</taxon>
        <taxon>Gordoniaceae</taxon>
        <taxon>Gordonia</taxon>
    </lineage>
</organism>
<gene>
    <name evidence="2" type="primary">lprN_2</name>
    <name evidence="2" type="ORF">MP11Mi_33850</name>
</gene>
<protein>
    <submittedName>
        <fullName evidence="2">Lipoprotein LprN</fullName>
    </submittedName>
</protein>
<reference evidence="2" key="1">
    <citation type="submission" date="2023-06" db="EMBL/GenBank/DDBJ databases">
        <title>Gordonia sp. nov. and Pseudochrobactrum sp. nov., two species isolated from the burying beetle Nicrophorus vespilloides.</title>
        <authorList>
            <person name="Poehlein A."/>
            <person name="Guzman J."/>
            <person name="Daniel R."/>
            <person name="Vilcinskas A."/>
        </authorList>
    </citation>
    <scope>NUCLEOTIDE SEQUENCE</scope>
    <source>
        <strain evidence="2">MP11Mi</strain>
    </source>
</reference>
<dbReference type="PANTHER" id="PTHR33371:SF15">
    <property type="entry name" value="LIPOPROTEIN LPRN"/>
    <property type="match status" value="1"/>
</dbReference>
<dbReference type="PROSITE" id="PS51257">
    <property type="entry name" value="PROKAR_LIPOPROTEIN"/>
    <property type="match status" value="1"/>
</dbReference>
<dbReference type="GO" id="GO:0005576">
    <property type="term" value="C:extracellular region"/>
    <property type="evidence" value="ECO:0007669"/>
    <property type="project" value="TreeGrafter"/>
</dbReference>
<dbReference type="AlphaFoldDB" id="A0AA97CXQ5"/>
<sequence>MTVSGRQRIDMRFASVVVAVCLLLSGCAGGAPGIPMPGGIRGETYDLDIEFANVLNIPDGAKVLLNGNRVGELRSVTLGAATATTRIAVRVGTAIPASTRAELRQTTLLGDIYIALIPPAEPGGRLLHDGDRIPVRQTVPPDNVETVMVGVSQFINGGVIARSQNIVRKLNDALPDDPRELEELTRRAAGQLVELGSSTNRIDSLLSDGANMVEQLADRRKTIERALAVGPERFGRMQQLFLALVDLIADLRILTKPGGDLLVEPVYSDLKEMLGVVDPLLMTVADADRSLGQNAIAVRDLIAEKITPFLGGRGEVDLQTINRTDGTATQVADVLRAIGVV</sequence>
<evidence type="ECO:0000259" key="1">
    <source>
        <dbReference type="Pfam" id="PF02470"/>
    </source>
</evidence>